<dbReference type="GO" id="GO:0003677">
    <property type="term" value="F:DNA binding"/>
    <property type="evidence" value="ECO:0007669"/>
    <property type="project" value="UniProtKB-KW"/>
</dbReference>
<keyword evidence="2" id="KW-0378">Hydrolase</keyword>
<dbReference type="PANTHER" id="PTHR13710">
    <property type="entry name" value="DNA HELICASE RECQ FAMILY MEMBER"/>
    <property type="match status" value="1"/>
</dbReference>
<dbReference type="Proteomes" id="UP000285860">
    <property type="component" value="Unassembled WGS sequence"/>
</dbReference>
<sequence>MKALGVQAVAFNGEYSAEYKRQIMTAFEKRNPEDYIELLYVTPEMVSKNTTFNNRLRTLYDKGKLARIVIDEAHCVSQWGHDFWSDYKTLGEVRQKYPGVPVMTLTATATQNVIVDIRHNLGMDNCQMFSQSFNRPNLHYEVRGKTTNAKCMDEIASLIKSKCANQSGIVYTVTRKNTEKVAESLSIQGITARHYHAGLDPQEKVEVQTA</sequence>
<dbReference type="InterPro" id="IPR014001">
    <property type="entry name" value="Helicase_ATP-bd"/>
</dbReference>
<dbReference type="PROSITE" id="PS51192">
    <property type="entry name" value="HELICASE_ATP_BIND_1"/>
    <property type="match status" value="1"/>
</dbReference>
<dbReference type="GO" id="GO:0009378">
    <property type="term" value="F:four-way junction helicase activity"/>
    <property type="evidence" value="ECO:0007669"/>
    <property type="project" value="TreeGrafter"/>
</dbReference>
<keyword evidence="3" id="KW-0238">DNA-binding</keyword>
<dbReference type="GO" id="GO:0016787">
    <property type="term" value="F:hydrolase activity"/>
    <property type="evidence" value="ECO:0007669"/>
    <property type="project" value="UniProtKB-KW"/>
</dbReference>
<dbReference type="GO" id="GO:0005694">
    <property type="term" value="C:chromosome"/>
    <property type="evidence" value="ECO:0007669"/>
    <property type="project" value="TreeGrafter"/>
</dbReference>
<protein>
    <recommendedName>
        <fullName evidence="6">Helicase ATP-binding domain-containing protein</fullName>
    </recommendedName>
</protein>
<feature type="domain" description="Helicase ATP-binding" evidence="6">
    <location>
        <begin position="1"/>
        <end position="127"/>
    </location>
</feature>
<evidence type="ECO:0000313" key="8">
    <source>
        <dbReference type="Proteomes" id="UP000285860"/>
    </source>
</evidence>
<dbReference type="PANTHER" id="PTHR13710:SF153">
    <property type="entry name" value="RECQ-LIKE DNA HELICASE BLM"/>
    <property type="match status" value="1"/>
</dbReference>
<comment type="caution">
    <text evidence="7">The sequence shown here is derived from an EMBL/GenBank/DDBJ whole genome shotgun (WGS) entry which is preliminary data.</text>
</comment>
<gene>
    <name evidence="7" type="ORF">BFJ68_g18439</name>
</gene>
<keyword evidence="5" id="KW-0539">Nucleus</keyword>
<dbReference type="GO" id="GO:0005737">
    <property type="term" value="C:cytoplasm"/>
    <property type="evidence" value="ECO:0007669"/>
    <property type="project" value="TreeGrafter"/>
</dbReference>
<evidence type="ECO:0000256" key="4">
    <source>
        <dbReference type="ARBA" id="ARBA00023235"/>
    </source>
</evidence>
<dbReference type="GO" id="GO:0000724">
    <property type="term" value="P:double-strand break repair via homologous recombination"/>
    <property type="evidence" value="ECO:0007669"/>
    <property type="project" value="TreeGrafter"/>
</dbReference>
<dbReference type="Pfam" id="PF00270">
    <property type="entry name" value="DEAD"/>
    <property type="match status" value="1"/>
</dbReference>
<dbReference type="VEuPathDB" id="FungiDB:FOXG_15856"/>
<organism evidence="7 8">
    <name type="scientific">Fusarium oxysporum</name>
    <name type="common">Fusarium vascular wilt</name>
    <dbReference type="NCBI Taxonomy" id="5507"/>
    <lineage>
        <taxon>Eukaryota</taxon>
        <taxon>Fungi</taxon>
        <taxon>Dikarya</taxon>
        <taxon>Ascomycota</taxon>
        <taxon>Pezizomycotina</taxon>
        <taxon>Sordariomycetes</taxon>
        <taxon>Hypocreomycetidae</taxon>
        <taxon>Hypocreales</taxon>
        <taxon>Nectriaceae</taxon>
        <taxon>Fusarium</taxon>
        <taxon>Fusarium oxysporum species complex</taxon>
    </lineage>
</organism>
<dbReference type="EMBL" id="MRCY01001595">
    <property type="protein sequence ID" value="RKK69527.1"/>
    <property type="molecule type" value="Genomic_DNA"/>
</dbReference>
<keyword evidence="4" id="KW-0413">Isomerase</keyword>
<dbReference type="InterPro" id="IPR011545">
    <property type="entry name" value="DEAD/DEAH_box_helicase_dom"/>
</dbReference>
<evidence type="ECO:0000259" key="6">
    <source>
        <dbReference type="PROSITE" id="PS51192"/>
    </source>
</evidence>
<dbReference type="GO" id="GO:0043138">
    <property type="term" value="F:3'-5' DNA helicase activity"/>
    <property type="evidence" value="ECO:0007669"/>
    <property type="project" value="TreeGrafter"/>
</dbReference>
<dbReference type="GO" id="GO:0005634">
    <property type="term" value="C:nucleus"/>
    <property type="evidence" value="ECO:0007669"/>
    <property type="project" value="TreeGrafter"/>
</dbReference>
<proteinExistence type="inferred from homology"/>
<evidence type="ECO:0000256" key="1">
    <source>
        <dbReference type="ARBA" id="ARBA00005446"/>
    </source>
</evidence>
<dbReference type="GO" id="GO:0005524">
    <property type="term" value="F:ATP binding"/>
    <property type="evidence" value="ECO:0007669"/>
    <property type="project" value="InterPro"/>
</dbReference>
<dbReference type="PROSITE" id="PS00690">
    <property type="entry name" value="DEAH_ATP_HELICASE"/>
    <property type="match status" value="1"/>
</dbReference>
<evidence type="ECO:0000256" key="3">
    <source>
        <dbReference type="ARBA" id="ARBA00023125"/>
    </source>
</evidence>
<name>A0A420MNF5_FUSOX</name>
<comment type="similarity">
    <text evidence="1">Belongs to the helicase family. RecQ subfamily.</text>
</comment>
<evidence type="ECO:0000256" key="2">
    <source>
        <dbReference type="ARBA" id="ARBA00022801"/>
    </source>
</evidence>
<dbReference type="InterPro" id="IPR002464">
    <property type="entry name" value="DNA/RNA_helicase_DEAH_CS"/>
</dbReference>
<dbReference type="InterPro" id="IPR027417">
    <property type="entry name" value="P-loop_NTPase"/>
</dbReference>
<evidence type="ECO:0000313" key="7">
    <source>
        <dbReference type="EMBL" id="RKK69527.1"/>
    </source>
</evidence>
<dbReference type="Gene3D" id="3.40.50.300">
    <property type="entry name" value="P-loop containing nucleotide triphosphate hydrolases"/>
    <property type="match status" value="2"/>
</dbReference>
<dbReference type="AlphaFoldDB" id="A0A420MNF5"/>
<dbReference type="SUPFAM" id="SSF52540">
    <property type="entry name" value="P-loop containing nucleoside triphosphate hydrolases"/>
    <property type="match status" value="1"/>
</dbReference>
<evidence type="ECO:0000256" key="5">
    <source>
        <dbReference type="ARBA" id="ARBA00023242"/>
    </source>
</evidence>
<reference evidence="7 8" key="1">
    <citation type="journal article" date="2018" name="Sci. Rep.">
        <title>Characterisation of pathogen-specific regions and novel effector candidates in Fusarium oxysporum f. sp. cepae.</title>
        <authorList>
            <person name="Armitage A.D."/>
            <person name="Taylor A."/>
            <person name="Sobczyk M.K."/>
            <person name="Baxter L."/>
            <person name="Greenfield B.P."/>
            <person name="Bates H.J."/>
            <person name="Wilson F."/>
            <person name="Jackson A.C."/>
            <person name="Ott S."/>
            <person name="Harrison R.J."/>
            <person name="Clarkson J.P."/>
        </authorList>
    </citation>
    <scope>NUCLEOTIDE SEQUENCE [LARGE SCALE GENOMIC DNA]</scope>
    <source>
        <strain evidence="7 8">Fo_A28</strain>
    </source>
</reference>
<accession>A0A420MNF5</accession>